<dbReference type="CDD" id="cd00202">
    <property type="entry name" value="ZnF_GATA"/>
    <property type="match status" value="1"/>
</dbReference>
<evidence type="ECO:0000313" key="14">
    <source>
        <dbReference type="Proteomes" id="UP000091857"/>
    </source>
</evidence>
<evidence type="ECO:0000256" key="1">
    <source>
        <dbReference type="ARBA" id="ARBA00004123"/>
    </source>
</evidence>
<dbReference type="FunFam" id="3.30.50.10:FF:000055">
    <property type="entry name" value="GATA transcription factor 21"/>
    <property type="match status" value="1"/>
</dbReference>
<evidence type="ECO:0000256" key="4">
    <source>
        <dbReference type="ARBA" id="ARBA00022833"/>
    </source>
</evidence>
<dbReference type="Pfam" id="PF00320">
    <property type="entry name" value="GATA"/>
    <property type="match status" value="1"/>
</dbReference>
<dbReference type="SMART" id="SM00401">
    <property type="entry name" value="ZnF_GATA"/>
    <property type="match status" value="1"/>
</dbReference>
<keyword evidence="14" id="KW-1185">Reference proteome</keyword>
<keyword evidence="8" id="KW-0539">Nucleus</keyword>
<dbReference type="Gramene" id="Manes.16G102600.1.v8.1">
    <property type="protein sequence ID" value="Manes.16G102600.1.v8.1.CDS"/>
    <property type="gene ID" value="Manes.16G102600.v8.1"/>
</dbReference>
<dbReference type="STRING" id="3983.A0A2C9UAC2"/>
<evidence type="ECO:0000256" key="3">
    <source>
        <dbReference type="ARBA" id="ARBA00022771"/>
    </source>
</evidence>
<evidence type="ECO:0000256" key="7">
    <source>
        <dbReference type="ARBA" id="ARBA00023163"/>
    </source>
</evidence>
<evidence type="ECO:0000256" key="2">
    <source>
        <dbReference type="ARBA" id="ARBA00022723"/>
    </source>
</evidence>
<reference evidence="14" key="1">
    <citation type="journal article" date="2016" name="Nat. Biotechnol.">
        <title>Sequencing wild and cultivated cassava and related species reveals extensive interspecific hybridization and genetic diversity.</title>
        <authorList>
            <person name="Bredeson J.V."/>
            <person name="Lyons J.B."/>
            <person name="Prochnik S.E."/>
            <person name="Wu G.A."/>
            <person name="Ha C.M."/>
            <person name="Edsinger-Gonzales E."/>
            <person name="Grimwood J."/>
            <person name="Schmutz J."/>
            <person name="Rabbi I.Y."/>
            <person name="Egesi C."/>
            <person name="Nauluvula P."/>
            <person name="Lebot V."/>
            <person name="Ndunguru J."/>
            <person name="Mkamilo G."/>
            <person name="Bart R.S."/>
            <person name="Setter T.L."/>
            <person name="Gleadow R.M."/>
            <person name="Kulakow P."/>
            <person name="Ferguson M.E."/>
            <person name="Rounsley S."/>
            <person name="Rokhsar D.S."/>
        </authorList>
    </citation>
    <scope>NUCLEOTIDE SEQUENCE [LARGE SCALE GENOMIC DNA]</scope>
    <source>
        <strain evidence="14">cv. AM560-2</strain>
    </source>
</reference>
<dbReference type="SUPFAM" id="SSF57716">
    <property type="entry name" value="Glucocorticoid receptor-like (DNA-binding domain)"/>
    <property type="match status" value="1"/>
</dbReference>
<evidence type="ECO:0000256" key="5">
    <source>
        <dbReference type="ARBA" id="ARBA00023015"/>
    </source>
</evidence>
<dbReference type="GO" id="GO:0006355">
    <property type="term" value="P:regulation of DNA-templated transcription"/>
    <property type="evidence" value="ECO:0000318"/>
    <property type="project" value="GO_Central"/>
</dbReference>
<keyword evidence="3 10" id="KW-0863">Zinc-finger</keyword>
<dbReference type="InterPro" id="IPR052138">
    <property type="entry name" value="GATA_ZnFinger_Domain"/>
</dbReference>
<evidence type="ECO:0000256" key="6">
    <source>
        <dbReference type="ARBA" id="ARBA00023125"/>
    </source>
</evidence>
<dbReference type="PROSITE" id="PS00344">
    <property type="entry name" value="GATA_ZN_FINGER_1"/>
    <property type="match status" value="1"/>
</dbReference>
<dbReference type="GO" id="GO:0008270">
    <property type="term" value="F:zinc ion binding"/>
    <property type="evidence" value="ECO:0007669"/>
    <property type="project" value="UniProtKB-KW"/>
</dbReference>
<sequence length="299" mass="33673">MTPVYHSSFSPFLIDLNEDQQHNQFFCSKSTEEASSSSSLSYPVLINPSQEDAGFYHGEFHQPLIRHQEQAGGSWDHPQLKNENENGFKFSVCKEEDRNEDQRENSSVKWMSSKMRLMRKMMSSDQIVSSTPETSMTKFEDEKAGSSPSQDDNRSQNFSSNSNNTIRVCADCNTTKTPLWRSGPRGPKSLCNACGIRQRKARRAMAAAQASANGTIFGPEIAAMKTKVQTKERKPSNSHLPFKKRCKFTAQVRGRKKLCFEDLSIILSKNSAFHQQVFPQDEKEAAILLMALSYGLVHG</sequence>
<feature type="region of interest" description="Disordered" evidence="11">
    <location>
        <begin position="122"/>
        <end position="162"/>
    </location>
</feature>
<dbReference type="PROSITE" id="PS50114">
    <property type="entry name" value="GATA_ZN_FINGER_2"/>
    <property type="match status" value="1"/>
</dbReference>
<dbReference type="Proteomes" id="UP000091857">
    <property type="component" value="Chromosome 16"/>
</dbReference>
<comment type="subcellular location">
    <subcellularLocation>
        <location evidence="1">Nucleus</location>
    </subcellularLocation>
</comment>
<evidence type="ECO:0000256" key="11">
    <source>
        <dbReference type="SAM" id="MobiDB-lite"/>
    </source>
</evidence>
<keyword evidence="5" id="KW-0805">Transcription regulation</keyword>
<dbReference type="PANTHER" id="PTHR47255">
    <property type="entry name" value="GATA TRANSCRIPTION FACTOR 22-RELATED"/>
    <property type="match status" value="1"/>
</dbReference>
<keyword evidence="6" id="KW-0238">DNA-binding</keyword>
<feature type="domain" description="GATA-type" evidence="12">
    <location>
        <begin position="163"/>
        <end position="199"/>
    </location>
</feature>
<dbReference type="GO" id="GO:0005634">
    <property type="term" value="C:nucleus"/>
    <property type="evidence" value="ECO:0000318"/>
    <property type="project" value="GO_Central"/>
</dbReference>
<evidence type="ECO:0000256" key="8">
    <source>
        <dbReference type="ARBA" id="ARBA00023242"/>
    </source>
</evidence>
<dbReference type="EMBL" id="CM004402">
    <property type="protein sequence ID" value="OAY27139.1"/>
    <property type="molecule type" value="Genomic_DNA"/>
</dbReference>
<dbReference type="AlphaFoldDB" id="A0A2C9UAC2"/>
<dbReference type="PANTHER" id="PTHR47255:SF4">
    <property type="entry name" value="GATA ZINC FINGER DOMAIN-CONTAINING PROTEIN 12"/>
    <property type="match status" value="1"/>
</dbReference>
<evidence type="ECO:0000256" key="10">
    <source>
        <dbReference type="PROSITE-ProRule" id="PRU00094"/>
    </source>
</evidence>
<evidence type="ECO:0000313" key="13">
    <source>
        <dbReference type="EMBL" id="OAY27139.1"/>
    </source>
</evidence>
<proteinExistence type="inferred from homology"/>
<keyword evidence="2" id="KW-0479">Metal-binding</keyword>
<comment type="similarity">
    <text evidence="9">Belongs to the type IV zinc-finger family. Class B subfamily.</text>
</comment>
<keyword evidence="4" id="KW-0862">Zinc</keyword>
<gene>
    <name evidence="13" type="ORF">MANES_16G102600v8</name>
</gene>
<comment type="caution">
    <text evidence="13">The sequence shown here is derived from an EMBL/GenBank/DDBJ whole genome shotgun (WGS) entry which is preliminary data.</text>
</comment>
<evidence type="ECO:0000259" key="12">
    <source>
        <dbReference type="PROSITE" id="PS50114"/>
    </source>
</evidence>
<organism evidence="13 14">
    <name type="scientific">Manihot esculenta</name>
    <name type="common">Cassava</name>
    <name type="synonym">Jatropha manihot</name>
    <dbReference type="NCBI Taxonomy" id="3983"/>
    <lineage>
        <taxon>Eukaryota</taxon>
        <taxon>Viridiplantae</taxon>
        <taxon>Streptophyta</taxon>
        <taxon>Embryophyta</taxon>
        <taxon>Tracheophyta</taxon>
        <taxon>Spermatophyta</taxon>
        <taxon>Magnoliopsida</taxon>
        <taxon>eudicotyledons</taxon>
        <taxon>Gunneridae</taxon>
        <taxon>Pentapetalae</taxon>
        <taxon>rosids</taxon>
        <taxon>fabids</taxon>
        <taxon>Malpighiales</taxon>
        <taxon>Euphorbiaceae</taxon>
        <taxon>Crotonoideae</taxon>
        <taxon>Manihoteae</taxon>
        <taxon>Manihot</taxon>
    </lineage>
</organism>
<dbReference type="OrthoDB" id="2162994at2759"/>
<evidence type="ECO:0000256" key="9">
    <source>
        <dbReference type="ARBA" id="ARBA00024019"/>
    </source>
</evidence>
<dbReference type="GO" id="GO:0000976">
    <property type="term" value="F:transcription cis-regulatory region binding"/>
    <property type="evidence" value="ECO:0000318"/>
    <property type="project" value="GO_Central"/>
</dbReference>
<keyword evidence="7" id="KW-0804">Transcription</keyword>
<dbReference type="InterPro" id="IPR013088">
    <property type="entry name" value="Znf_NHR/GATA"/>
</dbReference>
<name>A0A2C9UAC2_MANES</name>
<feature type="compositionally biased region" description="Polar residues" evidence="11">
    <location>
        <begin position="125"/>
        <end position="137"/>
    </location>
</feature>
<dbReference type="InterPro" id="IPR000679">
    <property type="entry name" value="Znf_GATA"/>
</dbReference>
<accession>A0A2C9UAC2</accession>
<dbReference type="Gene3D" id="3.30.50.10">
    <property type="entry name" value="Erythroid Transcription Factor GATA-1, subunit A"/>
    <property type="match status" value="1"/>
</dbReference>
<protein>
    <recommendedName>
        <fullName evidence="12">GATA-type domain-containing protein</fullName>
    </recommendedName>
</protein>